<feature type="chain" id="PRO_5043783849" evidence="2">
    <location>
        <begin position="19"/>
        <end position="347"/>
    </location>
</feature>
<dbReference type="AlphaFoldDB" id="A0AAU7CQ09"/>
<dbReference type="RefSeq" id="WP_406700341.1">
    <property type="nucleotide sequence ID" value="NZ_CP155447.1"/>
</dbReference>
<dbReference type="Pfam" id="PF03069">
    <property type="entry name" value="FmdA_AmdA"/>
    <property type="match status" value="1"/>
</dbReference>
<accession>A0AAU7CQ09</accession>
<dbReference type="Gene3D" id="3.10.28.20">
    <property type="entry name" value="Acetamidase/Formamidase-like domains"/>
    <property type="match status" value="1"/>
</dbReference>
<feature type="region of interest" description="Disordered" evidence="1">
    <location>
        <begin position="43"/>
        <end position="62"/>
    </location>
</feature>
<dbReference type="Gene3D" id="2.60.120.580">
    <property type="entry name" value="Acetamidase/Formamidase-like domains"/>
    <property type="match status" value="2"/>
</dbReference>
<gene>
    <name evidence="3" type="ORF">V5E97_16135</name>
</gene>
<evidence type="ECO:0000313" key="3">
    <source>
        <dbReference type="EMBL" id="XBH07504.1"/>
    </source>
</evidence>
<sequence>MLSLALATLLSPAMPAQVAPIIPKTYYRTFSHAHPVLSRIKPGETVSTRTLDSGGQDEKGVQRHEPYNPLNGPFFVEGAEPGDALAVTITKLAMNRDWGWSGFRLGLFSLTPEHVENVYPSAYKLDLVRKGRSNLVPWDLDLKRKTVRLREPVSKKLTMEFPAQPMLGCIGVAAAGDFAPTSGPSGSYGGNLDYNKIGEGATVYLPVNHPGGLLFVGDGHALQGDGESTGTGIETTMDLEFVVQVKKGVKLSGPRVETADEIISIGSQAEFASALDNGLKMATSDMVDWLVRDYQLEDWAAHLLIGYQGKYDVVTVAGSMALCIPKKRLPTRQATAADPAKESAAKP</sequence>
<dbReference type="EMBL" id="CP155447">
    <property type="protein sequence ID" value="XBH07504.1"/>
    <property type="molecule type" value="Genomic_DNA"/>
</dbReference>
<dbReference type="InterPro" id="IPR004304">
    <property type="entry name" value="FmdA_AmdA"/>
</dbReference>
<dbReference type="GO" id="GO:0016811">
    <property type="term" value="F:hydrolase activity, acting on carbon-nitrogen (but not peptide) bonds, in linear amides"/>
    <property type="evidence" value="ECO:0007669"/>
    <property type="project" value="InterPro"/>
</dbReference>
<evidence type="ECO:0000256" key="1">
    <source>
        <dbReference type="SAM" id="MobiDB-lite"/>
    </source>
</evidence>
<dbReference type="PANTHER" id="PTHR31891">
    <property type="entry name" value="FORMAMIDASE C869.04-RELATED"/>
    <property type="match status" value="1"/>
</dbReference>
<organism evidence="3">
    <name type="scientific">Singulisphaera sp. Ch08</name>
    <dbReference type="NCBI Taxonomy" id="3120278"/>
    <lineage>
        <taxon>Bacteria</taxon>
        <taxon>Pseudomonadati</taxon>
        <taxon>Planctomycetota</taxon>
        <taxon>Planctomycetia</taxon>
        <taxon>Isosphaerales</taxon>
        <taxon>Isosphaeraceae</taxon>
        <taxon>Singulisphaera</taxon>
    </lineage>
</organism>
<keyword evidence="2" id="KW-0732">Signal</keyword>
<evidence type="ECO:0000256" key="2">
    <source>
        <dbReference type="SAM" id="SignalP"/>
    </source>
</evidence>
<feature type="signal peptide" evidence="2">
    <location>
        <begin position="1"/>
        <end position="18"/>
    </location>
</feature>
<dbReference type="PANTHER" id="PTHR31891:SF1">
    <property type="entry name" value="FORMAMIDASE C869.04-RELATED"/>
    <property type="match status" value="1"/>
</dbReference>
<dbReference type="SUPFAM" id="SSF141130">
    <property type="entry name" value="Acetamidase/Formamidase-like"/>
    <property type="match status" value="1"/>
</dbReference>
<name>A0AAU7CQ09_9BACT</name>
<proteinExistence type="predicted"/>
<reference evidence="3" key="1">
    <citation type="submission" date="2024-05" db="EMBL/GenBank/DDBJ databases">
        <title>Planctomycetes of the genus Singulisphaera possess chitinolytic capabilities.</title>
        <authorList>
            <person name="Ivanova A."/>
        </authorList>
    </citation>
    <scope>NUCLEOTIDE SEQUENCE</scope>
    <source>
        <strain evidence="3">Ch08T</strain>
    </source>
</reference>
<protein>
    <submittedName>
        <fullName evidence="3">Acetamidase/formamidase family protein</fullName>
    </submittedName>
</protein>